<comment type="caution">
    <text evidence="1">The sequence shown here is derived from an EMBL/GenBank/DDBJ whole genome shotgun (WGS) entry which is preliminary data.</text>
</comment>
<protein>
    <submittedName>
        <fullName evidence="1">Capsular polysaccharide biosynthesis protein</fullName>
    </submittedName>
</protein>
<dbReference type="RefSeq" id="WP_167635992.1">
    <property type="nucleotide sequence ID" value="NZ_JAATOP010000001.1"/>
</dbReference>
<reference evidence="1 2" key="1">
    <citation type="submission" date="2020-03" db="EMBL/GenBank/DDBJ databases">
        <title>Bacterial isolates of synthetic phycosphere.</title>
        <authorList>
            <person name="Fu H."/>
            <person name="Moran M.A."/>
        </authorList>
    </citation>
    <scope>NUCLEOTIDE SEQUENCE [LARGE SCALE GENOMIC DNA]</scope>
    <source>
        <strain evidence="1 2">HF1</strain>
    </source>
</reference>
<evidence type="ECO:0000313" key="1">
    <source>
        <dbReference type="EMBL" id="NIY71106.1"/>
    </source>
</evidence>
<dbReference type="Pfam" id="PF05159">
    <property type="entry name" value="Capsule_synth"/>
    <property type="match status" value="3"/>
</dbReference>
<dbReference type="EMBL" id="JAATOP010000001">
    <property type="protein sequence ID" value="NIY71106.1"/>
    <property type="molecule type" value="Genomic_DNA"/>
</dbReference>
<proteinExistence type="predicted"/>
<organism evidence="1 2">
    <name type="scientific">Marivivens donghaensis</name>
    <dbReference type="NCBI Taxonomy" id="1699413"/>
    <lineage>
        <taxon>Bacteria</taxon>
        <taxon>Pseudomonadati</taxon>
        <taxon>Pseudomonadota</taxon>
        <taxon>Alphaproteobacteria</taxon>
        <taxon>Rhodobacterales</taxon>
        <taxon>Paracoccaceae</taxon>
        <taxon>Marivivens group</taxon>
        <taxon>Marivivens</taxon>
    </lineage>
</organism>
<accession>A0ABX0VT18</accession>
<dbReference type="Proteomes" id="UP000709466">
    <property type="component" value="Unassembled WGS sequence"/>
</dbReference>
<name>A0ABX0VT18_9RHOB</name>
<sequence>MDLPEWIPAAAGTAPRRLYVYNGGFLTQRRIRRILELSGYDISLGKPSEGDLVGVWGQSPTSPRGEAVANYTNSEVVRVEDAFLRSVKPGRDGEPPLGLLIDDRGVHFDASKKSRLEELLIEHPLDDTALLTRAKDGIKRLRAAHLSKYSAFDPDTAVPEPGYVLVIDQTAGDASVKASRADRNRFLEMLFFAREEHPHARIIVKTHPETAAGHREGHYQDGDGHFEFLSDPVSPWHLLEGATAVYTVSSQMGFDAILAGHRPVVFGQPFYAGWGLTDDRMPIDRRQRKLTRAQLFAAAMILAPVWYDPFQDKLCSFERAVSILEAEVRAWREDHRGWSAHGMRLWKRGSMQKAFGRYKPLVFGKAAPDRRHMVWGLKDGPEGAVRVEDGFLRSRGLGADLVPPMSLALDTRGIYYDPSRLSDLEHLINTASLTQTEHRRVEDLIRSLTTGGLSKYNLDGAGLPDLPEGRRILVPGQVEDDASIQLGAADIRTNADLLAVTRAANPDAVILYKPHPDVEAGLRIGAVENPMQWADAVLSGVSADAALNAVDEVWTITSTIGFEALLRGKKVTCLGQPFYAGWGLTNDAAPHPRRTAKPDIETLAHCCLIAYPRYFDPVTGQPCPVEVIVERLTSGELGPQKSSLKALAKLQGVFASFAYLWR</sequence>
<evidence type="ECO:0000313" key="2">
    <source>
        <dbReference type="Proteomes" id="UP000709466"/>
    </source>
</evidence>
<dbReference type="CDD" id="cd16439">
    <property type="entry name" value="beta_Kdo_transferase_KpsC_2"/>
    <property type="match status" value="1"/>
</dbReference>
<gene>
    <name evidence="1" type="ORF">HCZ30_01500</name>
</gene>
<keyword evidence="2" id="KW-1185">Reference proteome</keyword>
<dbReference type="InterPro" id="IPR007833">
    <property type="entry name" value="Capsule_polysaccharide_synth"/>
</dbReference>
<dbReference type="CDD" id="cd16440">
    <property type="entry name" value="beta_Kdo_transferase_KpsC_1"/>
    <property type="match status" value="1"/>
</dbReference>